<organism evidence="1 2">
    <name type="scientific">Phenylobacterium kunshanense</name>
    <dbReference type="NCBI Taxonomy" id="1445034"/>
    <lineage>
        <taxon>Bacteria</taxon>
        <taxon>Pseudomonadati</taxon>
        <taxon>Pseudomonadota</taxon>
        <taxon>Alphaproteobacteria</taxon>
        <taxon>Caulobacterales</taxon>
        <taxon>Caulobacteraceae</taxon>
        <taxon>Phenylobacterium</taxon>
    </lineage>
</organism>
<evidence type="ECO:0000313" key="1">
    <source>
        <dbReference type="EMBL" id="RAK65635.1"/>
    </source>
</evidence>
<name>A0A328BG21_9CAUL</name>
<evidence type="ECO:0000313" key="2">
    <source>
        <dbReference type="Proteomes" id="UP000249524"/>
    </source>
</evidence>
<gene>
    <name evidence="1" type="ORF">DJ019_11815</name>
</gene>
<sequence>MDKGELDAAVSRAIGDPNSCVLIAEAGSGRLLYRYNTATTCAKTFPACDAPGARQVEDLLKATAKDRQPRALSCNTTADASRGVGWAAGPIAGTDLVYAAMMEGDRAFPGRMMADRLEGAFRRAKVSKPAP</sequence>
<comment type="caution">
    <text evidence="1">The sequence shown here is derived from an EMBL/GenBank/DDBJ whole genome shotgun (WGS) entry which is preliminary data.</text>
</comment>
<dbReference type="AlphaFoldDB" id="A0A328BG21"/>
<protein>
    <submittedName>
        <fullName evidence="1">Uncharacterized protein</fullName>
    </submittedName>
</protein>
<dbReference type="Proteomes" id="UP000249524">
    <property type="component" value="Unassembled WGS sequence"/>
</dbReference>
<dbReference type="EMBL" id="QFYS01000004">
    <property type="protein sequence ID" value="RAK65635.1"/>
    <property type="molecule type" value="Genomic_DNA"/>
</dbReference>
<proteinExistence type="predicted"/>
<reference evidence="1 2" key="1">
    <citation type="submission" date="2018-05" db="EMBL/GenBank/DDBJ databases">
        <authorList>
            <person name="Lanie J.A."/>
            <person name="Ng W.-L."/>
            <person name="Kazmierczak K.M."/>
            <person name="Andrzejewski T.M."/>
            <person name="Davidsen T.M."/>
            <person name="Wayne K.J."/>
            <person name="Tettelin H."/>
            <person name="Glass J.I."/>
            <person name="Rusch D."/>
            <person name="Podicherti R."/>
            <person name="Tsui H.-C.T."/>
            <person name="Winkler M.E."/>
        </authorList>
    </citation>
    <scope>NUCLEOTIDE SEQUENCE [LARGE SCALE GENOMIC DNA]</scope>
    <source>
        <strain evidence="1 2">BUT-10</strain>
    </source>
</reference>
<keyword evidence="2" id="KW-1185">Reference proteome</keyword>
<accession>A0A328BG21</accession>